<feature type="transmembrane region" description="Helical" evidence="6">
    <location>
        <begin position="82"/>
        <end position="102"/>
    </location>
</feature>
<accession>U1MV08</accession>
<sequence>MSTPASPGWHDDPAGRRRWWDGQRWGAYAPWDEVSAGAPRPQAAGSTPLRLDRRLLRDPTPSSSARTAAPVPIRRDEPAKSLAIATMLVVLLGPFGAHRFYLGRTASAFALLSLTLVGCMLLVVGVPLILAAAAWWLVDIALTHRMVRQHDARAAQAPRRGIYRGWPSA</sequence>
<evidence type="ECO:0000256" key="6">
    <source>
        <dbReference type="SAM" id="Phobius"/>
    </source>
</evidence>
<reference evidence="8 9" key="1">
    <citation type="journal article" date="2013" name="Genome Announc.">
        <title>First draft genome sequence from a member of the genus agrococcus, isolated from modern microbialites.</title>
        <authorList>
            <person name="White R.A.III."/>
            <person name="Grassa C.J."/>
            <person name="Suttle C.A."/>
        </authorList>
    </citation>
    <scope>NUCLEOTIDE SEQUENCE [LARGE SCALE GENOMIC DNA]</scope>
    <source>
        <strain evidence="8 9">RW1</strain>
    </source>
</reference>
<keyword evidence="3 6" id="KW-1133">Transmembrane helix</keyword>
<evidence type="ECO:0000313" key="9">
    <source>
        <dbReference type="Proteomes" id="UP000016462"/>
    </source>
</evidence>
<evidence type="ECO:0000313" key="8">
    <source>
        <dbReference type="EMBL" id="ERG64495.1"/>
    </source>
</evidence>
<proteinExistence type="predicted"/>
<evidence type="ECO:0000256" key="2">
    <source>
        <dbReference type="ARBA" id="ARBA00022692"/>
    </source>
</evidence>
<evidence type="ECO:0000256" key="5">
    <source>
        <dbReference type="SAM" id="MobiDB-lite"/>
    </source>
</evidence>
<gene>
    <name evidence="8" type="ORF">L332_08530</name>
</gene>
<comment type="caution">
    <text evidence="8">The sequence shown here is derived from an EMBL/GenBank/DDBJ whole genome shotgun (WGS) entry which is preliminary data.</text>
</comment>
<feature type="region of interest" description="Disordered" evidence="5">
    <location>
        <begin position="32"/>
        <end position="72"/>
    </location>
</feature>
<dbReference type="InterPro" id="IPR007829">
    <property type="entry name" value="TM2"/>
</dbReference>
<comment type="subcellular location">
    <subcellularLocation>
        <location evidence="1">Membrane</location>
        <topology evidence="1">Multi-pass membrane protein</topology>
    </subcellularLocation>
</comment>
<feature type="domain" description="TM2" evidence="7">
    <location>
        <begin position="79"/>
        <end position="140"/>
    </location>
</feature>
<feature type="transmembrane region" description="Helical" evidence="6">
    <location>
        <begin position="108"/>
        <end position="138"/>
    </location>
</feature>
<protein>
    <recommendedName>
        <fullName evidence="7">TM2 domain-containing protein</fullName>
    </recommendedName>
</protein>
<organism evidence="8 9">
    <name type="scientific">Agrococcus pavilionensis RW1</name>
    <dbReference type="NCBI Taxonomy" id="1330458"/>
    <lineage>
        <taxon>Bacteria</taxon>
        <taxon>Bacillati</taxon>
        <taxon>Actinomycetota</taxon>
        <taxon>Actinomycetes</taxon>
        <taxon>Micrococcales</taxon>
        <taxon>Microbacteriaceae</taxon>
        <taxon>Agrococcus</taxon>
    </lineage>
</organism>
<dbReference type="Proteomes" id="UP000016462">
    <property type="component" value="Unassembled WGS sequence"/>
</dbReference>
<dbReference type="Pfam" id="PF05154">
    <property type="entry name" value="TM2"/>
    <property type="match status" value="1"/>
</dbReference>
<keyword evidence="9" id="KW-1185">Reference proteome</keyword>
<keyword evidence="2 6" id="KW-0812">Transmembrane</keyword>
<evidence type="ECO:0000256" key="3">
    <source>
        <dbReference type="ARBA" id="ARBA00022989"/>
    </source>
</evidence>
<keyword evidence="4 6" id="KW-0472">Membrane</keyword>
<dbReference type="AlphaFoldDB" id="U1MV08"/>
<evidence type="ECO:0000256" key="1">
    <source>
        <dbReference type="ARBA" id="ARBA00004141"/>
    </source>
</evidence>
<dbReference type="RefSeq" id="WP_021010383.1">
    <property type="nucleotide sequence ID" value="NZ_ASHR01000021.1"/>
</dbReference>
<dbReference type="OrthoDB" id="5122936at2"/>
<dbReference type="GO" id="GO:0016020">
    <property type="term" value="C:membrane"/>
    <property type="evidence" value="ECO:0007669"/>
    <property type="project" value="UniProtKB-SubCell"/>
</dbReference>
<evidence type="ECO:0000256" key="4">
    <source>
        <dbReference type="ARBA" id="ARBA00023136"/>
    </source>
</evidence>
<dbReference type="EMBL" id="ASHR01000021">
    <property type="protein sequence ID" value="ERG64495.1"/>
    <property type="molecule type" value="Genomic_DNA"/>
</dbReference>
<name>U1MV08_9MICO</name>
<evidence type="ECO:0000259" key="7">
    <source>
        <dbReference type="Pfam" id="PF05154"/>
    </source>
</evidence>